<evidence type="ECO:0000256" key="2">
    <source>
        <dbReference type="ARBA" id="ARBA00023054"/>
    </source>
</evidence>
<feature type="compositionally biased region" description="Low complexity" evidence="4">
    <location>
        <begin position="302"/>
        <end position="312"/>
    </location>
</feature>
<dbReference type="PANTHER" id="PTHR47219:SF9">
    <property type="entry name" value="GTPASE ACTIVATING PROTEIN AND CENTROSOME-ASSOCIATED, ISOFORM B"/>
    <property type="match status" value="1"/>
</dbReference>
<keyword evidence="2 3" id="KW-0175">Coiled coil</keyword>
<dbReference type="InterPro" id="IPR050302">
    <property type="entry name" value="Rab_GAP_TBC_domain"/>
</dbReference>
<evidence type="ECO:0000256" key="4">
    <source>
        <dbReference type="SAM" id="MobiDB-lite"/>
    </source>
</evidence>
<accession>A0A9N9GJ85</accession>
<dbReference type="FunFam" id="1.10.472.80:FF:000027">
    <property type="entry name" value="GTPase activating protein (Evi5)"/>
    <property type="match status" value="1"/>
</dbReference>
<feature type="domain" description="Rab-GAP TBC" evidence="5">
    <location>
        <begin position="539"/>
        <end position="724"/>
    </location>
</feature>
<dbReference type="FunFam" id="1.10.8.270:FF:000001">
    <property type="entry name" value="TBC1 domain family member 1"/>
    <property type="match status" value="1"/>
</dbReference>
<dbReference type="OrthoDB" id="295078at2759"/>
<feature type="region of interest" description="Disordered" evidence="4">
    <location>
        <begin position="129"/>
        <end position="373"/>
    </location>
</feature>
<feature type="compositionally biased region" description="Acidic residues" evidence="4">
    <location>
        <begin position="353"/>
        <end position="363"/>
    </location>
</feature>
<feature type="compositionally biased region" description="Low complexity" evidence="4">
    <location>
        <begin position="423"/>
        <end position="442"/>
    </location>
</feature>
<evidence type="ECO:0000313" key="7">
    <source>
        <dbReference type="Proteomes" id="UP000789572"/>
    </source>
</evidence>
<dbReference type="PANTHER" id="PTHR47219">
    <property type="entry name" value="RAB GTPASE-ACTIVATING PROTEIN 1-LIKE"/>
    <property type="match status" value="1"/>
</dbReference>
<feature type="compositionally biased region" description="Polar residues" evidence="4">
    <location>
        <begin position="91"/>
        <end position="102"/>
    </location>
</feature>
<organism evidence="6 7">
    <name type="scientific">Paraglomus occultum</name>
    <dbReference type="NCBI Taxonomy" id="144539"/>
    <lineage>
        <taxon>Eukaryota</taxon>
        <taxon>Fungi</taxon>
        <taxon>Fungi incertae sedis</taxon>
        <taxon>Mucoromycota</taxon>
        <taxon>Glomeromycotina</taxon>
        <taxon>Glomeromycetes</taxon>
        <taxon>Paraglomerales</taxon>
        <taxon>Paraglomeraceae</taxon>
        <taxon>Paraglomus</taxon>
    </lineage>
</organism>
<dbReference type="SMART" id="SM00164">
    <property type="entry name" value="TBC"/>
    <property type="match status" value="1"/>
</dbReference>
<evidence type="ECO:0000313" key="6">
    <source>
        <dbReference type="EMBL" id="CAG8605851.1"/>
    </source>
</evidence>
<dbReference type="Proteomes" id="UP000789572">
    <property type="component" value="Unassembled WGS sequence"/>
</dbReference>
<feature type="compositionally biased region" description="Low complexity" evidence="4">
    <location>
        <begin position="74"/>
        <end position="84"/>
    </location>
</feature>
<feature type="compositionally biased region" description="Basic and acidic residues" evidence="4">
    <location>
        <begin position="59"/>
        <end position="73"/>
    </location>
</feature>
<feature type="coiled-coil region" evidence="3">
    <location>
        <begin position="825"/>
        <end position="958"/>
    </location>
</feature>
<dbReference type="InterPro" id="IPR000195">
    <property type="entry name" value="Rab-GAP-TBC_dom"/>
</dbReference>
<dbReference type="GO" id="GO:0031267">
    <property type="term" value="F:small GTPase binding"/>
    <property type="evidence" value="ECO:0007669"/>
    <property type="project" value="TreeGrafter"/>
</dbReference>
<reference evidence="6" key="1">
    <citation type="submission" date="2021-06" db="EMBL/GenBank/DDBJ databases">
        <authorList>
            <person name="Kallberg Y."/>
            <person name="Tangrot J."/>
            <person name="Rosling A."/>
        </authorList>
    </citation>
    <scope>NUCLEOTIDE SEQUENCE</scope>
    <source>
        <strain evidence="6">IA702</strain>
    </source>
</reference>
<proteinExistence type="predicted"/>
<dbReference type="FunFam" id="1.10.10.750:FF:000003">
    <property type="entry name" value="GTPase activating protein (Evi5)"/>
    <property type="match status" value="1"/>
</dbReference>
<keyword evidence="7" id="KW-1185">Reference proteome</keyword>
<dbReference type="SUPFAM" id="SSF47923">
    <property type="entry name" value="Ypt/Rab-GAP domain of gyp1p"/>
    <property type="match status" value="2"/>
</dbReference>
<evidence type="ECO:0000259" key="5">
    <source>
        <dbReference type="PROSITE" id="PS50086"/>
    </source>
</evidence>
<evidence type="ECO:0000256" key="3">
    <source>
        <dbReference type="SAM" id="Coils"/>
    </source>
</evidence>
<gene>
    <name evidence="6" type="ORF">POCULU_LOCUS7704</name>
</gene>
<dbReference type="PROSITE" id="PS50086">
    <property type="entry name" value="TBC_RABGAP"/>
    <property type="match status" value="1"/>
</dbReference>
<dbReference type="Gene3D" id="1.10.10.750">
    <property type="entry name" value="Ypt/Rab-GAP domain of gyp1p, domain 1"/>
    <property type="match status" value="1"/>
</dbReference>
<dbReference type="Gene3D" id="1.10.472.80">
    <property type="entry name" value="Ypt/Rab-GAP domain of gyp1p, domain 3"/>
    <property type="match status" value="1"/>
</dbReference>
<dbReference type="Pfam" id="PF23436">
    <property type="entry name" value="RabGap-TBC_2"/>
    <property type="match status" value="1"/>
</dbReference>
<feature type="region of interest" description="Disordered" evidence="4">
    <location>
        <begin position="395"/>
        <end position="451"/>
    </location>
</feature>
<feature type="region of interest" description="Disordered" evidence="4">
    <location>
        <begin position="1"/>
        <end position="109"/>
    </location>
</feature>
<dbReference type="EMBL" id="CAJVPJ010001858">
    <property type="protein sequence ID" value="CAG8605851.1"/>
    <property type="molecule type" value="Genomic_DNA"/>
</dbReference>
<feature type="compositionally biased region" description="Basic and acidic residues" evidence="4">
    <location>
        <begin position="147"/>
        <end position="218"/>
    </location>
</feature>
<feature type="compositionally biased region" description="Polar residues" evidence="4">
    <location>
        <begin position="262"/>
        <end position="281"/>
    </location>
</feature>
<keyword evidence="1" id="KW-0343">GTPase activation</keyword>
<dbReference type="Gene3D" id="1.10.8.270">
    <property type="entry name" value="putative rabgap domain of human tbc1 domain family member 14 like domains"/>
    <property type="match status" value="1"/>
</dbReference>
<dbReference type="InterPro" id="IPR035969">
    <property type="entry name" value="Rab-GAP_TBC_sf"/>
</dbReference>
<feature type="compositionally biased region" description="Polar residues" evidence="4">
    <location>
        <begin position="1"/>
        <end position="20"/>
    </location>
</feature>
<evidence type="ECO:0000256" key="1">
    <source>
        <dbReference type="ARBA" id="ARBA00022468"/>
    </source>
</evidence>
<name>A0A9N9GJ85_9GLOM</name>
<dbReference type="GO" id="GO:0005096">
    <property type="term" value="F:GTPase activator activity"/>
    <property type="evidence" value="ECO:0007669"/>
    <property type="project" value="UniProtKB-KW"/>
</dbReference>
<comment type="caution">
    <text evidence="6">The sequence shown here is derived from an EMBL/GenBank/DDBJ whole genome shotgun (WGS) entry which is preliminary data.</text>
</comment>
<dbReference type="AlphaFoldDB" id="A0A9N9GJ85"/>
<sequence>MATGVQQEQLIPTILKTQHFSQTDSQQSNDDDVRKSVNNNDGVNEDEDDNFADYASSYETDRDNDSHSQRRPSDGSVVSESSSVYEDDVNTESPTSANSEDNSFIHLEQDADNSIHSNAIEYINDNDTTHQKELAQSDDDDSINSFHTDEADATNDHDSLRKNALENSKRFDEFPETVDEPKSEKDDKDKSDDASSEAESDKPESHEVEKVTSKDDPSQKMSSSEWTIEEPCESDYDNKSDHSTEFGNIRINDHFTNDDNDNSVVEHTPISNGVSESQLASSAIPPSPTFLSSMDDRTDADSIMSKSSFSSDRYSDYSRTPVDTVDDVDNEKSPTNRVSVASLGENPELNDISLDDEEREEENSGGWFSNHLPRTPNSLKSFASYFRPLSTLAPLGSSHTEQGEDDDLSGELNFPKSPNSVRSFTSIFSSRPSSASPPTTVSDNTESRHMSMASLTSTGSSTDLLLAKLDKDNQILADDPKILKANMTAVGEIKKSFERVQTEAVEDDIDWDFWGLVVNDYEAVAKSQPKVLSRTIQKGIPTPLRGMIWQLMSKSKDVELETIYAQLLKKTSVHEKLIMRDLNRTFPKHEYFRDQNGIGQEGLFNVVKAYSLYDREVGYCQGISFVVGPLLLNMPDEGAFCVLVRLMTIYNLRGNFLPGMDGLQLRLYQFDRLVEDMLPKVNSHLKTQGINSSMYASQWFMTLFAYKFPLSLVFRIYDTIFTEGVEALFRFCIALLKKNEAAILGMEFEALLEFLKSGLYNSYAIIPTGVLAKEVVSEHQYDANEFVKDAYSVSITMRRLNKYQKQYYAIQEAERQRQAAESSALEQLRIANNHLSNQIKQLEASLQTINREHIELANLHVGNKVELVRVKDENDALRQTVADLRLALDNAPAAIEEKLRAEMDSLAKKNVELVTQNNKLEDQLATTESMLIEYKMRYAESENEREALRRKWNDLKRALN</sequence>
<protein>
    <submittedName>
        <fullName evidence="6">7809_t:CDS:1</fullName>
    </submittedName>
</protein>